<keyword evidence="1" id="KW-0472">Membrane</keyword>
<dbReference type="EMBL" id="DTPE01000215">
    <property type="protein sequence ID" value="HGE75572.1"/>
    <property type="molecule type" value="Genomic_DNA"/>
</dbReference>
<organism evidence="2">
    <name type="scientific">Mesoaciditoga lauensis</name>
    <dbReference type="NCBI Taxonomy" id="1495039"/>
    <lineage>
        <taxon>Bacteria</taxon>
        <taxon>Thermotogati</taxon>
        <taxon>Thermotogota</taxon>
        <taxon>Thermotogae</taxon>
        <taxon>Mesoaciditogales</taxon>
        <taxon>Mesoaciditogaceae</taxon>
        <taxon>Mesoaciditoga</taxon>
    </lineage>
</organism>
<keyword evidence="1" id="KW-0812">Transmembrane</keyword>
<dbReference type="AlphaFoldDB" id="A0A7V3VSW5"/>
<sequence>MSRDEYRYYSHSPDEWEKIDTQKGQKKPKKKVNKTGLILGINLAIILAILLFYFEFKGNPTVRNNSLQTVGDFQIYISASKDTFLSGSPLDFTVYLTNLSNSQKNFTIDSFSVRITSESTYSTPVYLFNLSKVIRSSVGPKGSILLYDLKHEVDLSNMKAGKYDAKILMNFDGKIVVIEKSFTYISNIESFLQSQDDFFEEGEKGKFLLYVQNNTASSLSLTVKNVEFKIFDQKMDQLYSKSIGINSKIDIIPGQQAFIYDYETDPLTSPGDYYITSEINGSTTLDSTYAFSVVNPKMVDGISNIKVISDIPLYVSTNVPFDFSVSLVNNDVFRKKYAVLNSLTIIVKKGNIELYRFTDDKTHNFIIQPGGTRLLMDSKNWHQLTFPSSGTYTFEVIAKIGNDFIKYDKKIESS</sequence>
<evidence type="ECO:0000313" key="2">
    <source>
        <dbReference type="EMBL" id="HGE75572.1"/>
    </source>
</evidence>
<evidence type="ECO:0000256" key="1">
    <source>
        <dbReference type="SAM" id="Phobius"/>
    </source>
</evidence>
<proteinExistence type="predicted"/>
<gene>
    <name evidence="2" type="ORF">ENX73_05555</name>
</gene>
<protein>
    <submittedName>
        <fullName evidence="2">Uncharacterized protein</fullName>
    </submittedName>
</protein>
<comment type="caution">
    <text evidence="2">The sequence shown here is derived from an EMBL/GenBank/DDBJ whole genome shotgun (WGS) entry which is preliminary data.</text>
</comment>
<name>A0A7V3VSW5_9BACT</name>
<reference evidence="2" key="1">
    <citation type="journal article" date="2020" name="mSystems">
        <title>Genome- and Community-Level Interaction Insights into Carbon Utilization and Element Cycling Functions of Hydrothermarchaeota in Hydrothermal Sediment.</title>
        <authorList>
            <person name="Zhou Z."/>
            <person name="Liu Y."/>
            <person name="Xu W."/>
            <person name="Pan J."/>
            <person name="Luo Z.H."/>
            <person name="Li M."/>
        </authorList>
    </citation>
    <scope>NUCLEOTIDE SEQUENCE [LARGE SCALE GENOMIC DNA]</scope>
    <source>
        <strain evidence="2">SpSt-966</strain>
    </source>
</reference>
<keyword evidence="1" id="KW-1133">Transmembrane helix</keyword>
<feature type="transmembrane region" description="Helical" evidence="1">
    <location>
        <begin position="36"/>
        <end position="54"/>
    </location>
</feature>
<accession>A0A7V3VSW5</accession>